<evidence type="ECO:0000256" key="1">
    <source>
        <dbReference type="ARBA" id="ARBA00010199"/>
    </source>
</evidence>
<dbReference type="GO" id="GO:0042910">
    <property type="term" value="F:xenobiotic transmembrane transporter activity"/>
    <property type="evidence" value="ECO:0007669"/>
    <property type="project" value="InterPro"/>
</dbReference>
<dbReference type="InterPro" id="IPR002528">
    <property type="entry name" value="MATE_fam"/>
</dbReference>
<dbReference type="Proteomes" id="UP000325081">
    <property type="component" value="Unassembled WGS sequence"/>
</dbReference>
<accession>A0A5A7Q237</accession>
<keyword evidence="2" id="KW-0812">Transmembrane</keyword>
<keyword evidence="4" id="KW-1185">Reference proteome</keyword>
<dbReference type="GO" id="GO:0016020">
    <property type="term" value="C:membrane"/>
    <property type="evidence" value="ECO:0007669"/>
    <property type="project" value="InterPro"/>
</dbReference>
<comment type="caution">
    <text evidence="3">The sequence shown here is derived from an EMBL/GenBank/DDBJ whole genome shotgun (WGS) entry which is preliminary data.</text>
</comment>
<feature type="transmembrane region" description="Helical" evidence="2">
    <location>
        <begin position="145"/>
        <end position="167"/>
    </location>
</feature>
<protein>
    <submittedName>
        <fullName evidence="3">MATE efflux family protein</fullName>
    </submittedName>
</protein>
<keyword evidence="2" id="KW-0472">Membrane</keyword>
<dbReference type="AlphaFoldDB" id="A0A5A7Q237"/>
<dbReference type="GO" id="GO:0015297">
    <property type="term" value="F:antiporter activity"/>
    <property type="evidence" value="ECO:0007669"/>
    <property type="project" value="InterPro"/>
</dbReference>
<feature type="transmembrane region" description="Helical" evidence="2">
    <location>
        <begin position="119"/>
        <end position="139"/>
    </location>
</feature>
<proteinExistence type="inferred from homology"/>
<evidence type="ECO:0000313" key="3">
    <source>
        <dbReference type="EMBL" id="GER39199.1"/>
    </source>
</evidence>
<dbReference type="Pfam" id="PF01554">
    <property type="entry name" value="MatE"/>
    <property type="match status" value="1"/>
</dbReference>
<name>A0A5A7Q237_STRAF</name>
<organism evidence="3 4">
    <name type="scientific">Striga asiatica</name>
    <name type="common">Asiatic witchweed</name>
    <name type="synonym">Buchnera asiatica</name>
    <dbReference type="NCBI Taxonomy" id="4170"/>
    <lineage>
        <taxon>Eukaryota</taxon>
        <taxon>Viridiplantae</taxon>
        <taxon>Streptophyta</taxon>
        <taxon>Embryophyta</taxon>
        <taxon>Tracheophyta</taxon>
        <taxon>Spermatophyta</taxon>
        <taxon>Magnoliopsida</taxon>
        <taxon>eudicotyledons</taxon>
        <taxon>Gunneridae</taxon>
        <taxon>Pentapetalae</taxon>
        <taxon>asterids</taxon>
        <taxon>lamiids</taxon>
        <taxon>Lamiales</taxon>
        <taxon>Orobanchaceae</taxon>
        <taxon>Buchnereae</taxon>
        <taxon>Striga</taxon>
    </lineage>
</organism>
<evidence type="ECO:0000256" key="2">
    <source>
        <dbReference type="SAM" id="Phobius"/>
    </source>
</evidence>
<feature type="transmembrane region" description="Helical" evidence="2">
    <location>
        <begin position="228"/>
        <end position="245"/>
    </location>
</feature>
<gene>
    <name evidence="3" type="ORF">STAS_15802</name>
</gene>
<feature type="transmembrane region" description="Helical" evidence="2">
    <location>
        <begin position="188"/>
        <end position="208"/>
    </location>
</feature>
<feature type="transmembrane region" description="Helical" evidence="2">
    <location>
        <begin position="292"/>
        <end position="312"/>
    </location>
</feature>
<sequence>MQTIERENSIRALPLPTDVNDSDNFDNIIISIPQQQQQQQQPPLPLEDISPINSFASFFSEFKNESSKLWRLAAPAILTTVFQYSLGAITQTFAGHVGQLDLAAFSIENSVIGGLSYGIMVRTLEVWYFTALILFAGYLKNAEVAVDSLSICVNILGWTGMVALGFNAAVSVRVSNELGADRPRTAKFAVFVVVISSFVIALLISVFFLAFQKQYPTLFSNTLDVRNLVYHLTPMLAFCIVLNNVQPALSGVAIGAGWQAIVAYVNIGSYYLFGIPLGLTLGYAVKWGVRGIWYGMAGGTAIQTLILLWLIYRTNWKKEASAAAERINTWGGESAVRENNIEN</sequence>
<dbReference type="OrthoDB" id="2126698at2759"/>
<dbReference type="EMBL" id="BKCP01005594">
    <property type="protein sequence ID" value="GER39199.1"/>
    <property type="molecule type" value="Genomic_DNA"/>
</dbReference>
<reference evidence="4" key="1">
    <citation type="journal article" date="2019" name="Curr. Biol.">
        <title>Genome Sequence of Striga asiatica Provides Insight into the Evolution of Plant Parasitism.</title>
        <authorList>
            <person name="Yoshida S."/>
            <person name="Kim S."/>
            <person name="Wafula E.K."/>
            <person name="Tanskanen J."/>
            <person name="Kim Y.M."/>
            <person name="Honaas L."/>
            <person name="Yang Z."/>
            <person name="Spallek T."/>
            <person name="Conn C.E."/>
            <person name="Ichihashi Y."/>
            <person name="Cheong K."/>
            <person name="Cui S."/>
            <person name="Der J.P."/>
            <person name="Gundlach H."/>
            <person name="Jiao Y."/>
            <person name="Hori C."/>
            <person name="Ishida J.K."/>
            <person name="Kasahara H."/>
            <person name="Kiba T."/>
            <person name="Kim M.S."/>
            <person name="Koo N."/>
            <person name="Laohavisit A."/>
            <person name="Lee Y.H."/>
            <person name="Lumba S."/>
            <person name="McCourt P."/>
            <person name="Mortimer J.C."/>
            <person name="Mutuku J.M."/>
            <person name="Nomura T."/>
            <person name="Sasaki-Sekimoto Y."/>
            <person name="Seto Y."/>
            <person name="Wang Y."/>
            <person name="Wakatake T."/>
            <person name="Sakakibara H."/>
            <person name="Demura T."/>
            <person name="Yamaguchi S."/>
            <person name="Yoneyama K."/>
            <person name="Manabe R.I."/>
            <person name="Nelson D.C."/>
            <person name="Schulman A.H."/>
            <person name="Timko M.P."/>
            <person name="dePamphilis C.W."/>
            <person name="Choi D."/>
            <person name="Shirasu K."/>
        </authorList>
    </citation>
    <scope>NUCLEOTIDE SEQUENCE [LARGE SCALE GENOMIC DNA]</scope>
    <source>
        <strain evidence="4">cv. UVA1</strain>
    </source>
</reference>
<evidence type="ECO:0000313" key="4">
    <source>
        <dbReference type="Proteomes" id="UP000325081"/>
    </source>
</evidence>
<dbReference type="PANTHER" id="PTHR11206">
    <property type="entry name" value="MULTIDRUG RESISTANCE PROTEIN"/>
    <property type="match status" value="1"/>
</dbReference>
<feature type="transmembrane region" description="Helical" evidence="2">
    <location>
        <begin position="252"/>
        <end position="272"/>
    </location>
</feature>
<keyword evidence="2" id="KW-1133">Transmembrane helix</keyword>
<comment type="similarity">
    <text evidence="1">Belongs to the multi antimicrobial extrusion (MATE) (TC 2.A.66.1) family.</text>
</comment>